<accession>A0A8H5N0K0</accession>
<dbReference type="InterPro" id="IPR017946">
    <property type="entry name" value="PLC-like_Pdiesterase_TIM-brl"/>
</dbReference>
<gene>
    <name evidence="2" type="ORF">FNAPI_8450</name>
</gene>
<evidence type="ECO:0000256" key="1">
    <source>
        <dbReference type="SAM" id="SignalP"/>
    </source>
</evidence>
<keyword evidence="3" id="KW-1185">Reference proteome</keyword>
<organism evidence="2 3">
    <name type="scientific">Fusarium napiforme</name>
    <dbReference type="NCBI Taxonomy" id="42672"/>
    <lineage>
        <taxon>Eukaryota</taxon>
        <taxon>Fungi</taxon>
        <taxon>Dikarya</taxon>
        <taxon>Ascomycota</taxon>
        <taxon>Pezizomycotina</taxon>
        <taxon>Sordariomycetes</taxon>
        <taxon>Hypocreomycetidae</taxon>
        <taxon>Hypocreales</taxon>
        <taxon>Nectriaceae</taxon>
        <taxon>Fusarium</taxon>
        <taxon>Fusarium fujikuroi species complex</taxon>
    </lineage>
</organism>
<feature type="chain" id="PRO_5034458661" evidence="1">
    <location>
        <begin position="22"/>
        <end position="324"/>
    </location>
</feature>
<feature type="signal peptide" evidence="1">
    <location>
        <begin position="1"/>
        <end position="21"/>
    </location>
</feature>
<dbReference type="Proteomes" id="UP000574317">
    <property type="component" value="Unassembled WGS sequence"/>
</dbReference>
<dbReference type="EMBL" id="JAAOAO010000323">
    <property type="protein sequence ID" value="KAF5547852.1"/>
    <property type="molecule type" value="Genomic_DNA"/>
</dbReference>
<evidence type="ECO:0000313" key="2">
    <source>
        <dbReference type="EMBL" id="KAF5547852.1"/>
    </source>
</evidence>
<protein>
    <submittedName>
        <fullName evidence="2">Phospholipase D</fullName>
    </submittedName>
</protein>
<keyword evidence="1" id="KW-0732">Signal</keyword>
<dbReference type="GO" id="GO:0006629">
    <property type="term" value="P:lipid metabolic process"/>
    <property type="evidence" value="ECO:0007669"/>
    <property type="project" value="InterPro"/>
</dbReference>
<dbReference type="SUPFAM" id="SSF51695">
    <property type="entry name" value="PLC-like phosphodiesterases"/>
    <property type="match status" value="1"/>
</dbReference>
<sequence length="324" mass="35287">MRSLYYLLSSLSVVAVTRTLATPVLIPGHEDSLAVRHAATDDFDDILPELGIRAAKKPFYAIAHRCNDMAAVQRAVNDGANAIEMDLFSEGRDGWWASHDGPSKNGNRAKEMFDNIAAHRKAGKPITFVWLDLKNPDACDPGKPAEWGCSIAALRDLARQILEPQGVRVLYGFYGNENGNAYRLLQSGLTANEALNVDGRSAPLQQFFNSKGPSSIQNRVASYGWMNLKEGFGDCTESGDAHLTCTQLRQEVNSGKFGKVFSWTAVVDQVQLVQKLMGVGIDGIIYGLDGAPYGESATRALAQIRSSLVQNGGYRYAGISDNPW</sequence>
<dbReference type="GO" id="GO:0008081">
    <property type="term" value="F:phosphoric diester hydrolase activity"/>
    <property type="evidence" value="ECO:0007669"/>
    <property type="project" value="InterPro"/>
</dbReference>
<proteinExistence type="predicted"/>
<comment type="caution">
    <text evidence="2">The sequence shown here is derived from an EMBL/GenBank/DDBJ whole genome shotgun (WGS) entry which is preliminary data.</text>
</comment>
<name>A0A8H5N0K0_9HYPO</name>
<reference evidence="2 3" key="1">
    <citation type="submission" date="2020-05" db="EMBL/GenBank/DDBJ databases">
        <title>Identification and distribution of gene clusters putatively required for synthesis of sphingolipid metabolism inhibitors in phylogenetically diverse species of the filamentous fungus Fusarium.</title>
        <authorList>
            <person name="Kim H.-S."/>
            <person name="Busman M."/>
            <person name="Brown D.W."/>
            <person name="Divon H."/>
            <person name="Uhlig S."/>
            <person name="Proctor R.H."/>
        </authorList>
    </citation>
    <scope>NUCLEOTIDE SEQUENCE [LARGE SCALE GENOMIC DNA]</scope>
    <source>
        <strain evidence="2 3">NRRL 25196</strain>
    </source>
</reference>
<evidence type="ECO:0000313" key="3">
    <source>
        <dbReference type="Proteomes" id="UP000574317"/>
    </source>
</evidence>
<dbReference type="AlphaFoldDB" id="A0A8H5N0K0"/>
<dbReference type="Gene3D" id="3.20.20.190">
    <property type="entry name" value="Phosphatidylinositol (PI) phosphodiesterase"/>
    <property type="match status" value="1"/>
</dbReference>